<accession>A0A6C0I031</accession>
<dbReference type="SUPFAM" id="SSF51197">
    <property type="entry name" value="Clavaminate synthase-like"/>
    <property type="match status" value="1"/>
</dbReference>
<sequence>MYNILEAITTKEKLRDTIDQYGFAIIPSVLSEDKCESIVSGLWDYFEHITQAWEIPIDRHNEISWKEIYKLYPLHSMLFQYFNCGHAQISWDIRQDPAIIEIFSHFWGVSEDELSVSFDGLGFNVPPEVTKRGWNLNNTWYHTDQSYLSNDFECVQSWVTGLDVNEGDATLAVMEGSNKYHKEFREWLKSKVKKDNWYKLNREEEQFYIDKGCSYKKIICPKGSLVFWDSRTIHCGVEAMRGRILPTFRAVIYLCYIPKCLFSKADKNKRIKAFENLRTTNHWGTKLFPKNPRTYGKELLPITIINDVRITNEGRKLI</sequence>
<proteinExistence type="predicted"/>
<dbReference type="PANTHER" id="PTHR31630:SF6">
    <property type="entry name" value="PHYTANOYL-COA DIOXYGENASE-RELATED"/>
    <property type="match status" value="1"/>
</dbReference>
<dbReference type="Pfam" id="PF05721">
    <property type="entry name" value="PhyH"/>
    <property type="match status" value="1"/>
</dbReference>
<dbReference type="InterPro" id="IPR008775">
    <property type="entry name" value="Phytyl_CoA_dOase-like"/>
</dbReference>
<dbReference type="PANTHER" id="PTHR31630">
    <property type="entry name" value="PHYTANOYL-COA DIOXYGENASE-RELATED-RELATED"/>
    <property type="match status" value="1"/>
</dbReference>
<evidence type="ECO:0000313" key="1">
    <source>
        <dbReference type="EMBL" id="QHT86361.1"/>
    </source>
</evidence>
<dbReference type="EMBL" id="MN740067">
    <property type="protein sequence ID" value="QHT86361.1"/>
    <property type="molecule type" value="Genomic_DNA"/>
</dbReference>
<organism evidence="1">
    <name type="scientific">viral metagenome</name>
    <dbReference type="NCBI Taxonomy" id="1070528"/>
    <lineage>
        <taxon>unclassified sequences</taxon>
        <taxon>metagenomes</taxon>
        <taxon>organismal metagenomes</taxon>
    </lineage>
</organism>
<protein>
    <recommendedName>
        <fullName evidence="2">Phytanoyl-CoA dioxygenase</fullName>
    </recommendedName>
</protein>
<dbReference type="AlphaFoldDB" id="A0A6C0I031"/>
<evidence type="ECO:0008006" key="2">
    <source>
        <dbReference type="Google" id="ProtNLM"/>
    </source>
</evidence>
<reference evidence="1" key="1">
    <citation type="journal article" date="2020" name="Nature">
        <title>Giant virus diversity and host interactions through global metagenomics.</title>
        <authorList>
            <person name="Schulz F."/>
            <person name="Roux S."/>
            <person name="Paez-Espino D."/>
            <person name="Jungbluth S."/>
            <person name="Walsh D.A."/>
            <person name="Denef V.J."/>
            <person name="McMahon K.D."/>
            <person name="Konstantinidis K.T."/>
            <person name="Eloe-Fadrosh E.A."/>
            <person name="Kyrpides N.C."/>
            <person name="Woyke T."/>
        </authorList>
    </citation>
    <scope>NUCLEOTIDE SEQUENCE</scope>
    <source>
        <strain evidence="1">GVMAG-M-3300023184-186</strain>
    </source>
</reference>
<name>A0A6C0I031_9ZZZZ</name>
<dbReference type="Gene3D" id="2.60.120.620">
    <property type="entry name" value="q2cbj1_9rhob like domain"/>
    <property type="match status" value="1"/>
</dbReference>